<feature type="region of interest" description="Disordered" evidence="1">
    <location>
        <begin position="60"/>
        <end position="106"/>
    </location>
</feature>
<reference evidence="2 3" key="1">
    <citation type="submission" date="2024-04" db="EMBL/GenBank/DDBJ databases">
        <authorList>
            <person name="Fracassetti M."/>
        </authorList>
    </citation>
    <scope>NUCLEOTIDE SEQUENCE [LARGE SCALE GENOMIC DNA]</scope>
</reference>
<evidence type="ECO:0000313" key="3">
    <source>
        <dbReference type="Proteomes" id="UP001497516"/>
    </source>
</evidence>
<feature type="compositionally biased region" description="Basic and acidic residues" evidence="1">
    <location>
        <begin position="71"/>
        <end position="80"/>
    </location>
</feature>
<proteinExistence type="predicted"/>
<organism evidence="2 3">
    <name type="scientific">Linum trigynum</name>
    <dbReference type="NCBI Taxonomy" id="586398"/>
    <lineage>
        <taxon>Eukaryota</taxon>
        <taxon>Viridiplantae</taxon>
        <taxon>Streptophyta</taxon>
        <taxon>Embryophyta</taxon>
        <taxon>Tracheophyta</taxon>
        <taxon>Spermatophyta</taxon>
        <taxon>Magnoliopsida</taxon>
        <taxon>eudicotyledons</taxon>
        <taxon>Gunneridae</taxon>
        <taxon>Pentapetalae</taxon>
        <taxon>rosids</taxon>
        <taxon>fabids</taxon>
        <taxon>Malpighiales</taxon>
        <taxon>Linaceae</taxon>
        <taxon>Linum</taxon>
    </lineage>
</organism>
<accession>A0AAV2E8H8</accession>
<dbReference type="AlphaFoldDB" id="A0AAV2E8H8"/>
<dbReference type="Proteomes" id="UP001497516">
    <property type="component" value="Chromosome 4"/>
</dbReference>
<sequence length="106" mass="12151">MVAEIRDPETANLAGEVWDGRGTVGRRYQLRETKTSYLHREKNDHHRRLTTPASARVTITISSSLPPPDTAKTRNREKPNCRIPSPRLEEPKSLNRGEQLEFMEAE</sequence>
<keyword evidence="3" id="KW-1185">Reference proteome</keyword>
<feature type="compositionally biased region" description="Basic and acidic residues" evidence="1">
    <location>
        <begin position="87"/>
        <end position="99"/>
    </location>
</feature>
<name>A0AAV2E8H8_9ROSI</name>
<protein>
    <submittedName>
        <fullName evidence="2">Uncharacterized protein</fullName>
    </submittedName>
</protein>
<evidence type="ECO:0000256" key="1">
    <source>
        <dbReference type="SAM" id="MobiDB-lite"/>
    </source>
</evidence>
<gene>
    <name evidence="2" type="ORF">LTRI10_LOCUS23190</name>
</gene>
<dbReference type="EMBL" id="OZ034817">
    <property type="protein sequence ID" value="CAL1381835.1"/>
    <property type="molecule type" value="Genomic_DNA"/>
</dbReference>
<evidence type="ECO:0000313" key="2">
    <source>
        <dbReference type="EMBL" id="CAL1381835.1"/>
    </source>
</evidence>